<comment type="caution">
    <text evidence="2">The sequence shown here is derived from an EMBL/GenBank/DDBJ whole genome shotgun (WGS) entry which is preliminary data.</text>
</comment>
<name>A0A812QKF6_9DINO</name>
<keyword evidence="1" id="KW-0472">Membrane</keyword>
<gene>
    <name evidence="2" type="ORF">SNAT2548_LOCUS21309</name>
</gene>
<feature type="transmembrane region" description="Helical" evidence="1">
    <location>
        <begin position="59"/>
        <end position="78"/>
    </location>
</feature>
<protein>
    <submittedName>
        <fullName evidence="2">Uncharacterized protein</fullName>
    </submittedName>
</protein>
<feature type="transmembrane region" description="Helical" evidence="1">
    <location>
        <begin position="27"/>
        <end position="47"/>
    </location>
</feature>
<proteinExistence type="predicted"/>
<dbReference type="Proteomes" id="UP000604046">
    <property type="component" value="Unassembled WGS sequence"/>
</dbReference>
<evidence type="ECO:0000256" key="1">
    <source>
        <dbReference type="SAM" id="Phobius"/>
    </source>
</evidence>
<keyword evidence="3" id="KW-1185">Reference proteome</keyword>
<evidence type="ECO:0000313" key="2">
    <source>
        <dbReference type="EMBL" id="CAE7390949.1"/>
    </source>
</evidence>
<evidence type="ECO:0000313" key="3">
    <source>
        <dbReference type="Proteomes" id="UP000604046"/>
    </source>
</evidence>
<reference evidence="2" key="1">
    <citation type="submission" date="2021-02" db="EMBL/GenBank/DDBJ databases">
        <authorList>
            <person name="Dougan E. K."/>
            <person name="Rhodes N."/>
            <person name="Thang M."/>
            <person name="Chan C."/>
        </authorList>
    </citation>
    <scope>NUCLEOTIDE SEQUENCE</scope>
</reference>
<dbReference type="AlphaFoldDB" id="A0A812QKF6"/>
<keyword evidence="1" id="KW-1133">Transmembrane helix</keyword>
<organism evidence="2 3">
    <name type="scientific">Symbiodinium natans</name>
    <dbReference type="NCBI Taxonomy" id="878477"/>
    <lineage>
        <taxon>Eukaryota</taxon>
        <taxon>Sar</taxon>
        <taxon>Alveolata</taxon>
        <taxon>Dinophyceae</taxon>
        <taxon>Suessiales</taxon>
        <taxon>Symbiodiniaceae</taxon>
        <taxon>Symbiodinium</taxon>
    </lineage>
</organism>
<accession>A0A812QKF6</accession>
<dbReference type="PROSITE" id="PS51257">
    <property type="entry name" value="PROKAR_LIPOPROTEIN"/>
    <property type="match status" value="1"/>
</dbReference>
<dbReference type="OrthoDB" id="430356at2759"/>
<sequence>MKVHGQLEVMALSLVVSPMAYRADPTLAFFLMCSCSLAYVMNKVLVYRAPRLSARYLRALFICFYLVVTLLTACPWMANTNRNVQMFLAACEFSAAVCFVDCRVHIAGQVGILLAEGSRQVSPGGTGCGIEALLSQAMVSMAVSMASLVLESILRQRLEADLQRADAESIVAGFRAVLRGVCDGELLLDGDLNIQEGMSCLSRLLSTQEDLKGKPFVDLLARSEQDRGFEEFAHRESDSGHSIHWVPACQRISFKNAQIGHIGVDAFHVPLPHLHGCDVAYHLVVLKLDPEYPIHAASQVAPPLDLAPGPLEGQLASATSDPSESIKSFSGLREILFLVNQNARMDVRQVHLNYKEAAESQGSQDPGLTLQKLIQPSDWSTVRSCVQSFGRVPEERMPSISVRMIDRPTEWPAMKFLVLW</sequence>
<keyword evidence="1" id="KW-0812">Transmembrane</keyword>
<dbReference type="EMBL" id="CAJNDS010002246">
    <property type="protein sequence ID" value="CAE7390949.1"/>
    <property type="molecule type" value="Genomic_DNA"/>
</dbReference>